<dbReference type="RefSeq" id="WP_054584132.1">
    <property type="nucleotide sequence ID" value="NZ_LGUC01000001.1"/>
</dbReference>
<feature type="transmembrane region" description="Helical" evidence="1">
    <location>
        <begin position="234"/>
        <end position="254"/>
    </location>
</feature>
<dbReference type="Proteomes" id="UP000050535">
    <property type="component" value="Unassembled WGS sequence"/>
</dbReference>
<name>A0A0P7H0E1_9EURY</name>
<accession>A0A0P7H0E1</accession>
<evidence type="ECO:0000259" key="2">
    <source>
        <dbReference type="Pfam" id="PF02517"/>
    </source>
</evidence>
<feature type="transmembrane region" description="Helical" evidence="1">
    <location>
        <begin position="154"/>
        <end position="177"/>
    </location>
</feature>
<proteinExistence type="predicted"/>
<keyword evidence="1" id="KW-0472">Membrane</keyword>
<dbReference type="GO" id="GO:0080120">
    <property type="term" value="P:CAAX-box protein maturation"/>
    <property type="evidence" value="ECO:0007669"/>
    <property type="project" value="UniProtKB-ARBA"/>
</dbReference>
<dbReference type="InterPro" id="IPR003675">
    <property type="entry name" value="Rce1/LyrA-like_dom"/>
</dbReference>
<dbReference type="PANTHER" id="PTHR35797:SF1">
    <property type="entry name" value="PROTEASE"/>
    <property type="match status" value="1"/>
</dbReference>
<dbReference type="InterPro" id="IPR042150">
    <property type="entry name" value="MmRce1-like"/>
</dbReference>
<keyword evidence="3" id="KW-0378">Hydrolase</keyword>
<dbReference type="STRING" id="699431.SY89_02324"/>
<dbReference type="GO" id="GO:0006508">
    <property type="term" value="P:proteolysis"/>
    <property type="evidence" value="ECO:0007669"/>
    <property type="project" value="UniProtKB-KW"/>
</dbReference>
<gene>
    <name evidence="3" type="ORF">SY89_02324</name>
</gene>
<dbReference type="GO" id="GO:0004175">
    <property type="term" value="F:endopeptidase activity"/>
    <property type="evidence" value="ECO:0007669"/>
    <property type="project" value="UniProtKB-ARBA"/>
</dbReference>
<feature type="transmembrane region" description="Helical" evidence="1">
    <location>
        <begin position="12"/>
        <end position="32"/>
    </location>
</feature>
<feature type="transmembrane region" description="Helical" evidence="1">
    <location>
        <begin position="44"/>
        <end position="62"/>
    </location>
</feature>
<reference evidence="4" key="1">
    <citation type="submission" date="2013-11" db="EMBL/GenBank/DDBJ databases">
        <authorList>
            <person name="Hoang H.T."/>
            <person name="Killian M.L."/>
            <person name="Madson D.M."/>
            <person name="Arruda P.H.E."/>
            <person name="Sun D."/>
            <person name="Schwartz K.J."/>
            <person name="Yoon K."/>
        </authorList>
    </citation>
    <scope>NUCLEOTIDE SEQUENCE [LARGE SCALE GENOMIC DNA]</scope>
    <source>
        <strain evidence="4">CDK2</strain>
    </source>
</reference>
<keyword evidence="1" id="KW-1133">Transmembrane helix</keyword>
<keyword evidence="3" id="KW-0645">Protease</keyword>
<evidence type="ECO:0000313" key="3">
    <source>
        <dbReference type="EMBL" id="KPN31576.1"/>
    </source>
</evidence>
<sequence length="287" mass="30155">MVSRSLDAVDRYPAVTYFGLTLALSWGVWLPLLSAVDGPMGRIAAIPGAFGPLAAAAVVIRLRGESVRDWLASTFDWRRSPRWYAAALAVPIGVSVAMGAVMIALTGGVDESRVAPALGGFAINVVFATLLGGGQEEFGWRGFALPHLQARYSALSASVVVGAVWALWHAPMFAFGVYDMSPAGYAAFVVVASVLFTWLYNSSRGCVPAAVLMHGTLNASVNVPLQVVGGPSALPVPFSALLVGGFGLLALVLVGSYGPKSLAGDVGDPRRGRVTRLIEDRRSTQRR</sequence>
<dbReference type="AlphaFoldDB" id="A0A0P7H0E1"/>
<feature type="domain" description="CAAX prenyl protease 2/Lysostaphin resistance protein A-like" evidence="2">
    <location>
        <begin position="121"/>
        <end position="219"/>
    </location>
</feature>
<feature type="transmembrane region" description="Helical" evidence="1">
    <location>
        <begin position="207"/>
        <end position="228"/>
    </location>
</feature>
<evidence type="ECO:0000313" key="4">
    <source>
        <dbReference type="Proteomes" id="UP000050535"/>
    </source>
</evidence>
<keyword evidence="1" id="KW-0812">Transmembrane</keyword>
<feature type="transmembrane region" description="Helical" evidence="1">
    <location>
        <begin position="83"/>
        <end position="108"/>
    </location>
</feature>
<keyword evidence="4" id="KW-1185">Reference proteome</keyword>
<organism evidence="3 4">
    <name type="scientific">Halolamina pelagica</name>
    <dbReference type="NCBI Taxonomy" id="699431"/>
    <lineage>
        <taxon>Archaea</taxon>
        <taxon>Methanobacteriati</taxon>
        <taxon>Methanobacteriota</taxon>
        <taxon>Stenosarchaea group</taxon>
        <taxon>Halobacteria</taxon>
        <taxon>Halobacteriales</taxon>
        <taxon>Haloferacaceae</taxon>
    </lineage>
</organism>
<dbReference type="Pfam" id="PF02517">
    <property type="entry name" value="Rce1-like"/>
    <property type="match status" value="1"/>
</dbReference>
<evidence type="ECO:0000256" key="1">
    <source>
        <dbReference type="SAM" id="Phobius"/>
    </source>
</evidence>
<feature type="transmembrane region" description="Helical" evidence="1">
    <location>
        <begin position="114"/>
        <end position="133"/>
    </location>
</feature>
<feature type="transmembrane region" description="Helical" evidence="1">
    <location>
        <begin position="183"/>
        <end position="200"/>
    </location>
</feature>
<comment type="caution">
    <text evidence="3">The sequence shown here is derived from an EMBL/GenBank/DDBJ whole genome shotgun (WGS) entry which is preliminary data.</text>
</comment>
<protein>
    <submittedName>
        <fullName evidence="3">CAAX amino terminal protease self-immunity</fullName>
    </submittedName>
</protein>
<dbReference type="PANTHER" id="PTHR35797">
    <property type="entry name" value="PROTEASE-RELATED"/>
    <property type="match status" value="1"/>
</dbReference>
<dbReference type="EMBL" id="LGUC01000001">
    <property type="protein sequence ID" value="KPN31576.1"/>
    <property type="molecule type" value="Genomic_DNA"/>
</dbReference>